<keyword evidence="4" id="KW-1185">Reference proteome</keyword>
<evidence type="ECO:0008006" key="5">
    <source>
        <dbReference type="Google" id="ProtNLM"/>
    </source>
</evidence>
<gene>
    <name evidence="3" type="ORF">CCMP2556_LOCUS30585</name>
</gene>
<dbReference type="SUPFAM" id="SSF55486">
    <property type="entry name" value="Metalloproteases ('zincins'), catalytic domain"/>
    <property type="match status" value="1"/>
</dbReference>
<accession>A0ABP0NEV0</accession>
<evidence type="ECO:0000313" key="4">
    <source>
        <dbReference type="Proteomes" id="UP001642484"/>
    </source>
</evidence>
<sequence length="499" mass="55621">MAIAACVRQIGTKPMQASGRIGLRHEATLMAQTLRAHNPPTATAELLTRSAAAKSQGVAHASYNAERSGLAVLAGSAAGACRRRVPGRRHHSSVVATATATLEAPTEILRKDYQQPTYWIREVNLTVKIFDGRTEVVSRMLLEKNTGGRLPLDGEDLKLKKVSLCGNELKEGGGYTLEKEKLIISAEALEGGDQEDLWLETEVEIVPEKNTQLSGLYFSGSMYCTQMEAEGYRRFTYHLDRPDVMSKFTSVRLEADESKCPILLSNGNRIDSGKLEAGRHFAVWSDPFAKPSYLFAVVAGDLASIQDKFLTKSGREVHLEIFAAKEDKDQLWHAMRSLQNSMKWDEDRFGLEYDLDMYNIVAVKDFNMGAMENKSLNVFNTSLTLAREDTATDDDYERIEGVIGHEYFHNWTWFSSCYPNCAKLRNCSISGLDSQQTATSVILENKLMSTLQQRQRQDWESCDLPRLVSADSKGVQPGLKGCGSSRLCSDWRDTGQESE</sequence>
<feature type="domain" description="Peptidase M1 membrane alanine aminopeptidase" evidence="1">
    <location>
        <begin position="334"/>
        <end position="412"/>
    </location>
</feature>
<dbReference type="SUPFAM" id="SSF63737">
    <property type="entry name" value="Leukotriene A4 hydrolase N-terminal domain"/>
    <property type="match status" value="1"/>
</dbReference>
<dbReference type="EMBL" id="CAXAMN010021684">
    <property type="protein sequence ID" value="CAK9062176.1"/>
    <property type="molecule type" value="Genomic_DNA"/>
</dbReference>
<dbReference type="InterPro" id="IPR042097">
    <property type="entry name" value="Aminopeptidase_N-like_N_sf"/>
</dbReference>
<protein>
    <recommendedName>
        <fullName evidence="5">Peptidase M1 membrane alanine aminopeptidase domain-containing protein</fullName>
    </recommendedName>
</protein>
<dbReference type="PANTHER" id="PTHR46322:SF1">
    <property type="entry name" value="PUROMYCIN-SENSITIVE AMINOPEPTIDASE"/>
    <property type="match status" value="1"/>
</dbReference>
<feature type="domain" description="Aminopeptidase N-like N-terminal" evidence="2">
    <location>
        <begin position="122"/>
        <end position="294"/>
    </location>
</feature>
<dbReference type="Gene3D" id="3.30.2010.30">
    <property type="match status" value="1"/>
</dbReference>
<dbReference type="Proteomes" id="UP001642484">
    <property type="component" value="Unassembled WGS sequence"/>
</dbReference>
<dbReference type="InterPro" id="IPR014782">
    <property type="entry name" value="Peptidase_M1_dom"/>
</dbReference>
<evidence type="ECO:0000259" key="1">
    <source>
        <dbReference type="Pfam" id="PF01433"/>
    </source>
</evidence>
<reference evidence="3 4" key="1">
    <citation type="submission" date="2024-02" db="EMBL/GenBank/DDBJ databases">
        <authorList>
            <person name="Chen Y."/>
            <person name="Shah S."/>
            <person name="Dougan E. K."/>
            <person name="Thang M."/>
            <person name="Chan C."/>
        </authorList>
    </citation>
    <scope>NUCLEOTIDE SEQUENCE [LARGE SCALE GENOMIC DNA]</scope>
</reference>
<dbReference type="PANTHER" id="PTHR46322">
    <property type="entry name" value="PUROMYCIN-SENSITIVE AMINOPEPTIDASE"/>
    <property type="match status" value="1"/>
</dbReference>
<dbReference type="InterPro" id="IPR045357">
    <property type="entry name" value="Aminopeptidase_N-like_N"/>
</dbReference>
<evidence type="ECO:0000259" key="2">
    <source>
        <dbReference type="Pfam" id="PF17900"/>
    </source>
</evidence>
<organism evidence="3 4">
    <name type="scientific">Durusdinium trenchii</name>
    <dbReference type="NCBI Taxonomy" id="1381693"/>
    <lineage>
        <taxon>Eukaryota</taxon>
        <taxon>Sar</taxon>
        <taxon>Alveolata</taxon>
        <taxon>Dinophyceae</taxon>
        <taxon>Suessiales</taxon>
        <taxon>Symbiodiniaceae</taxon>
        <taxon>Durusdinium</taxon>
    </lineage>
</organism>
<evidence type="ECO:0000313" key="3">
    <source>
        <dbReference type="EMBL" id="CAK9062176.1"/>
    </source>
</evidence>
<proteinExistence type="predicted"/>
<dbReference type="InterPro" id="IPR012779">
    <property type="entry name" value="Peptidase_M1_pepN"/>
</dbReference>
<dbReference type="Pfam" id="PF17900">
    <property type="entry name" value="Peptidase_M1_N"/>
    <property type="match status" value="1"/>
</dbReference>
<comment type="caution">
    <text evidence="3">The sequence shown here is derived from an EMBL/GenBank/DDBJ whole genome shotgun (WGS) entry which is preliminary data.</text>
</comment>
<dbReference type="Gene3D" id="2.60.40.1730">
    <property type="entry name" value="tricorn interacting facor f3 domain"/>
    <property type="match status" value="1"/>
</dbReference>
<dbReference type="Pfam" id="PF01433">
    <property type="entry name" value="Peptidase_M1"/>
    <property type="match status" value="1"/>
</dbReference>
<name>A0ABP0NEV0_9DINO</name>